<protein>
    <submittedName>
        <fullName evidence="10">Exosortase D, VPLPA-CTERM-specific</fullName>
    </submittedName>
</protein>
<evidence type="ECO:0000256" key="6">
    <source>
        <dbReference type="ARBA" id="ARBA00022989"/>
    </source>
</evidence>
<keyword evidence="7 8" id="KW-0472">Membrane</keyword>
<dbReference type="GO" id="GO:0005886">
    <property type="term" value="C:plasma membrane"/>
    <property type="evidence" value="ECO:0007669"/>
    <property type="project" value="UniProtKB-SubCell"/>
</dbReference>
<dbReference type="NCBIfam" id="TIGR04178">
    <property type="entry name" value="exo_archaeo"/>
    <property type="match status" value="1"/>
</dbReference>
<reference evidence="10 11" key="1">
    <citation type="submission" date="2016-10" db="EMBL/GenBank/DDBJ databases">
        <authorList>
            <person name="de Groot N.N."/>
        </authorList>
    </citation>
    <scope>NUCLEOTIDE SEQUENCE [LARGE SCALE GENOMIC DNA]</scope>
    <source>
        <strain evidence="10 11">CGMCC 1.11030</strain>
    </source>
</reference>
<dbReference type="RefSeq" id="WP_092864235.1">
    <property type="nucleotide sequence ID" value="NZ_FOQH01000011.1"/>
</dbReference>
<keyword evidence="6 8" id="KW-1133">Transmembrane helix</keyword>
<evidence type="ECO:0000313" key="11">
    <source>
        <dbReference type="Proteomes" id="UP000199377"/>
    </source>
</evidence>
<feature type="transmembrane region" description="Helical" evidence="8">
    <location>
        <begin position="318"/>
        <end position="336"/>
    </location>
</feature>
<dbReference type="InterPro" id="IPR013426">
    <property type="entry name" value="EpsH-like"/>
</dbReference>
<evidence type="ECO:0000256" key="1">
    <source>
        <dbReference type="ARBA" id="ARBA00004651"/>
    </source>
</evidence>
<organism evidence="10 11">
    <name type="scientific">Albimonas pacifica</name>
    <dbReference type="NCBI Taxonomy" id="1114924"/>
    <lineage>
        <taxon>Bacteria</taxon>
        <taxon>Pseudomonadati</taxon>
        <taxon>Pseudomonadota</taxon>
        <taxon>Alphaproteobacteria</taxon>
        <taxon>Rhodobacterales</taxon>
        <taxon>Paracoccaceae</taxon>
        <taxon>Albimonas</taxon>
    </lineage>
</organism>
<dbReference type="Proteomes" id="UP000199377">
    <property type="component" value="Unassembled WGS sequence"/>
</dbReference>
<dbReference type="GO" id="GO:0006508">
    <property type="term" value="P:proteolysis"/>
    <property type="evidence" value="ECO:0007669"/>
    <property type="project" value="UniProtKB-KW"/>
</dbReference>
<feature type="transmembrane region" description="Helical" evidence="8">
    <location>
        <begin position="12"/>
        <end position="33"/>
    </location>
</feature>
<feature type="domain" description="Methanolan biosynthesis EpsI" evidence="9">
    <location>
        <begin position="320"/>
        <end position="526"/>
    </location>
</feature>
<proteinExistence type="predicted"/>
<dbReference type="EMBL" id="FOQH01000011">
    <property type="protein sequence ID" value="SFI98220.1"/>
    <property type="molecule type" value="Genomic_DNA"/>
</dbReference>
<evidence type="ECO:0000256" key="8">
    <source>
        <dbReference type="SAM" id="Phobius"/>
    </source>
</evidence>
<keyword evidence="11" id="KW-1185">Reference proteome</keyword>
<feature type="transmembrane region" description="Helical" evidence="8">
    <location>
        <begin position="80"/>
        <end position="98"/>
    </location>
</feature>
<dbReference type="Pfam" id="PF11984">
    <property type="entry name" value="DUF3485"/>
    <property type="match status" value="1"/>
</dbReference>
<evidence type="ECO:0000256" key="4">
    <source>
        <dbReference type="ARBA" id="ARBA00022692"/>
    </source>
</evidence>
<dbReference type="InterPro" id="IPR026491">
    <property type="entry name" value="ExosortD_VPLPA"/>
</dbReference>
<dbReference type="NCBIfam" id="TIGR02602">
    <property type="entry name" value="8TM_EpsH"/>
    <property type="match status" value="1"/>
</dbReference>
<feature type="transmembrane region" description="Helical" evidence="8">
    <location>
        <begin position="263"/>
        <end position="282"/>
    </location>
</feature>
<dbReference type="AlphaFoldDB" id="A0A1I3MN58"/>
<gene>
    <name evidence="10" type="ORF">SAMN05216258_111172</name>
</gene>
<keyword evidence="4 8" id="KW-0812">Transmembrane</keyword>
<feature type="transmembrane region" description="Helical" evidence="8">
    <location>
        <begin position="105"/>
        <end position="123"/>
    </location>
</feature>
<dbReference type="InterPro" id="IPR014263">
    <property type="entry name" value="Methanolan_biosynth_EpsI"/>
</dbReference>
<accession>A0A1I3MN58</accession>
<evidence type="ECO:0000256" key="3">
    <source>
        <dbReference type="ARBA" id="ARBA00022670"/>
    </source>
</evidence>
<dbReference type="Pfam" id="PF09721">
    <property type="entry name" value="Exosortase_EpsH"/>
    <property type="match status" value="1"/>
</dbReference>
<evidence type="ECO:0000313" key="10">
    <source>
        <dbReference type="EMBL" id="SFI98220.1"/>
    </source>
</evidence>
<dbReference type="InterPro" id="IPR026392">
    <property type="entry name" value="Exo/Archaeosortase_dom"/>
</dbReference>
<evidence type="ECO:0000256" key="5">
    <source>
        <dbReference type="ARBA" id="ARBA00022801"/>
    </source>
</evidence>
<evidence type="ECO:0000256" key="7">
    <source>
        <dbReference type="ARBA" id="ARBA00023136"/>
    </source>
</evidence>
<feature type="transmembrane region" description="Helical" evidence="8">
    <location>
        <begin position="155"/>
        <end position="175"/>
    </location>
</feature>
<keyword evidence="3" id="KW-0645">Protease</keyword>
<dbReference type="NCBIfam" id="TIGR04152">
    <property type="entry name" value="exosort_VPLPA"/>
    <property type="match status" value="1"/>
</dbReference>
<dbReference type="GO" id="GO:0008233">
    <property type="term" value="F:peptidase activity"/>
    <property type="evidence" value="ECO:0007669"/>
    <property type="project" value="UniProtKB-KW"/>
</dbReference>
<dbReference type="STRING" id="1114924.SAMN05216258_111172"/>
<feature type="transmembrane region" description="Helical" evidence="8">
    <location>
        <begin position="129"/>
        <end position="148"/>
    </location>
</feature>
<feature type="transmembrane region" description="Helical" evidence="8">
    <location>
        <begin position="195"/>
        <end position="214"/>
    </location>
</feature>
<feature type="transmembrane region" description="Helical" evidence="8">
    <location>
        <begin position="221"/>
        <end position="243"/>
    </location>
</feature>
<name>A0A1I3MN58_9RHOB</name>
<dbReference type="NCBIfam" id="TIGR02914">
    <property type="entry name" value="EpsI_fam"/>
    <property type="match status" value="1"/>
</dbReference>
<dbReference type="OrthoDB" id="9797363at2"/>
<comment type="subcellular location">
    <subcellularLocation>
        <location evidence="1">Cell membrane</location>
        <topology evidence="1">Multi-pass membrane protein</topology>
    </subcellularLocation>
</comment>
<evidence type="ECO:0000259" key="9">
    <source>
        <dbReference type="Pfam" id="PF11984"/>
    </source>
</evidence>
<keyword evidence="5" id="KW-0378">Hydrolase</keyword>
<evidence type="ECO:0000256" key="2">
    <source>
        <dbReference type="ARBA" id="ARBA00022475"/>
    </source>
</evidence>
<dbReference type="InterPro" id="IPR019127">
    <property type="entry name" value="Exosortase"/>
</dbReference>
<sequence length="532" mass="58049">MNKAIASDWGATWNPFGIFWLAIAVVGAALFFLPGLTTLGEAWQLAEYSHGPLIPLLSSFLLLRQLKEVPVNAGPVRDRWPGVAVVCLSLLVGLLGLLSHIGDVSAYALIIWVYGMLLVSFGWKNGAQLWPPVLHLTFMLPLPGLIYYKATTTLQFISSDIGVWALQMMGTPVFLEGNIIDLGVYKLHVAEACSGLRYLFPIMSFSYIFAVLYRGPTWHKAVLLLSAVPIAVLMNSFRIALVGELVNAWGIEQAEGFGHLMEGWVVFLGCIAILFGLAALMLRLQPAPRMGLSEALDLDLNGIMPELARVRHTQASPAMIAAAGLCAALAAAWWLSPPRELPAIDRQPYAQMPARIGEWTLVNRSAPLEKRVERVLGADDYIGLSYGHADAAAPVEFFSAWYHDQTKGGIHSPEVCLPGGGWEMHSIKTVDLAPRLGVEGSFNVNRAVIIKGGSRLLVYYWFDQSGRRIASDYVAKAMLVVNGVVEGRTDGALVRLTTPILAREREADAEARLLGFLAPADDVLPRFVDGRI</sequence>
<keyword evidence="2" id="KW-1003">Cell membrane</keyword>